<sequence length="131" mass="15316">MTPSINHLAYTPTCLAEELELTREFVKDIPQRRKEFIGLMAEFPALKKFFLLVNRRLDNSAVNVIWFRIWIAMRAERRMGESYTITALMEIPDFDPDDVPHPPESETKLITYYIGMMDMLIQSCHTQDTTS</sequence>
<gene>
    <name evidence="1" type="ORF">COV01_03170</name>
</gene>
<dbReference type="EMBL" id="PFEQ01000013">
    <property type="protein sequence ID" value="PJE74074.1"/>
    <property type="molecule type" value="Genomic_DNA"/>
</dbReference>
<reference evidence="2" key="1">
    <citation type="submission" date="2017-09" db="EMBL/GenBank/DDBJ databases">
        <title>Depth-based differentiation of microbial function through sediment-hosted aquifers and enrichment of novel symbionts in the deep terrestrial subsurface.</title>
        <authorList>
            <person name="Probst A.J."/>
            <person name="Ladd B."/>
            <person name="Jarett J.K."/>
            <person name="Geller-Mcgrath D.E."/>
            <person name="Sieber C.M.K."/>
            <person name="Emerson J.B."/>
            <person name="Anantharaman K."/>
            <person name="Thomas B.C."/>
            <person name="Malmstrom R."/>
            <person name="Stieglmeier M."/>
            <person name="Klingl A."/>
            <person name="Woyke T."/>
            <person name="Ryan C.M."/>
            <person name="Banfield J.F."/>
        </authorList>
    </citation>
    <scope>NUCLEOTIDE SEQUENCE [LARGE SCALE GENOMIC DNA]</scope>
</reference>
<name>A0A2M8LBU5_9BACT</name>
<evidence type="ECO:0000313" key="1">
    <source>
        <dbReference type="EMBL" id="PJE74074.1"/>
    </source>
</evidence>
<comment type="caution">
    <text evidence="1">The sequence shown here is derived from an EMBL/GenBank/DDBJ whole genome shotgun (WGS) entry which is preliminary data.</text>
</comment>
<protein>
    <submittedName>
        <fullName evidence="1">Uncharacterized protein</fullName>
    </submittedName>
</protein>
<dbReference type="Proteomes" id="UP000228700">
    <property type="component" value="Unassembled WGS sequence"/>
</dbReference>
<accession>A0A2M8LBU5</accession>
<evidence type="ECO:0000313" key="2">
    <source>
        <dbReference type="Proteomes" id="UP000228700"/>
    </source>
</evidence>
<proteinExistence type="predicted"/>
<organism evidence="1 2">
    <name type="scientific">Candidatus Taylorbacteria bacterium CG10_big_fil_rev_8_21_14_0_10_41_48</name>
    <dbReference type="NCBI Taxonomy" id="1975024"/>
    <lineage>
        <taxon>Bacteria</taxon>
        <taxon>Candidatus Tayloriibacteriota</taxon>
    </lineage>
</organism>
<dbReference type="AlphaFoldDB" id="A0A2M8LBU5"/>